<dbReference type="CDD" id="cd03426">
    <property type="entry name" value="NUDIX_CoAse_Nudt7"/>
    <property type="match status" value="1"/>
</dbReference>
<comment type="cofactor">
    <cofactor evidence="1">
        <name>Mn(2+)</name>
        <dbReference type="ChEBI" id="CHEBI:29035"/>
    </cofactor>
</comment>
<evidence type="ECO:0000256" key="2">
    <source>
        <dbReference type="ARBA" id="ARBA00001946"/>
    </source>
</evidence>
<name>A0ABN1MN48_9FLAO</name>
<dbReference type="SUPFAM" id="SSF55811">
    <property type="entry name" value="Nudix"/>
    <property type="match status" value="1"/>
</dbReference>
<dbReference type="PANTHER" id="PTHR12992">
    <property type="entry name" value="NUDIX HYDROLASE"/>
    <property type="match status" value="1"/>
</dbReference>
<proteinExistence type="predicted"/>
<dbReference type="PANTHER" id="PTHR12992:SF11">
    <property type="entry name" value="MITOCHONDRIAL COENZYME A DIPHOSPHATASE NUDT8"/>
    <property type="match status" value="1"/>
</dbReference>
<evidence type="ECO:0000313" key="8">
    <source>
        <dbReference type="EMBL" id="GAA0874657.1"/>
    </source>
</evidence>
<dbReference type="RefSeq" id="WP_343785561.1">
    <property type="nucleotide sequence ID" value="NZ_BAAAFH010000003.1"/>
</dbReference>
<keyword evidence="9" id="KW-1185">Reference proteome</keyword>
<dbReference type="PROSITE" id="PS51462">
    <property type="entry name" value="NUDIX"/>
    <property type="match status" value="1"/>
</dbReference>
<organism evidence="8 9">
    <name type="scientific">Wandonia haliotis</name>
    <dbReference type="NCBI Taxonomy" id="574963"/>
    <lineage>
        <taxon>Bacteria</taxon>
        <taxon>Pseudomonadati</taxon>
        <taxon>Bacteroidota</taxon>
        <taxon>Flavobacteriia</taxon>
        <taxon>Flavobacteriales</taxon>
        <taxon>Crocinitomicaceae</taxon>
        <taxon>Wandonia</taxon>
    </lineage>
</organism>
<evidence type="ECO:0000256" key="3">
    <source>
        <dbReference type="ARBA" id="ARBA00022723"/>
    </source>
</evidence>
<keyword evidence="6" id="KW-0464">Manganese</keyword>
<gene>
    <name evidence="8" type="ORF">GCM10009118_10650</name>
</gene>
<dbReference type="InterPro" id="IPR045121">
    <property type="entry name" value="CoAse"/>
</dbReference>
<evidence type="ECO:0000256" key="4">
    <source>
        <dbReference type="ARBA" id="ARBA00022801"/>
    </source>
</evidence>
<dbReference type="InterPro" id="IPR000086">
    <property type="entry name" value="NUDIX_hydrolase_dom"/>
</dbReference>
<evidence type="ECO:0000256" key="1">
    <source>
        <dbReference type="ARBA" id="ARBA00001936"/>
    </source>
</evidence>
<protein>
    <submittedName>
        <fullName evidence="8">CoA pyrophosphatase</fullName>
    </submittedName>
</protein>
<comment type="caution">
    <text evidence="8">The sequence shown here is derived from an EMBL/GenBank/DDBJ whole genome shotgun (WGS) entry which is preliminary data.</text>
</comment>
<dbReference type="Proteomes" id="UP001501126">
    <property type="component" value="Unassembled WGS sequence"/>
</dbReference>
<keyword evidence="3" id="KW-0479">Metal-binding</keyword>
<evidence type="ECO:0000313" key="9">
    <source>
        <dbReference type="Proteomes" id="UP001501126"/>
    </source>
</evidence>
<evidence type="ECO:0000256" key="6">
    <source>
        <dbReference type="ARBA" id="ARBA00023211"/>
    </source>
</evidence>
<keyword evidence="4" id="KW-0378">Hydrolase</keyword>
<dbReference type="InterPro" id="IPR015797">
    <property type="entry name" value="NUDIX_hydrolase-like_dom_sf"/>
</dbReference>
<feature type="domain" description="Nudix hydrolase" evidence="7">
    <location>
        <begin position="44"/>
        <end position="180"/>
    </location>
</feature>
<keyword evidence="5" id="KW-0460">Magnesium</keyword>
<dbReference type="EMBL" id="BAAAFH010000003">
    <property type="protein sequence ID" value="GAA0874657.1"/>
    <property type="molecule type" value="Genomic_DNA"/>
</dbReference>
<evidence type="ECO:0000259" key="7">
    <source>
        <dbReference type="PROSITE" id="PS51462"/>
    </source>
</evidence>
<evidence type="ECO:0000256" key="5">
    <source>
        <dbReference type="ARBA" id="ARBA00022842"/>
    </source>
</evidence>
<dbReference type="Gene3D" id="3.90.79.10">
    <property type="entry name" value="Nucleoside Triphosphate Pyrophosphohydrolase"/>
    <property type="match status" value="1"/>
</dbReference>
<accession>A0ABN1MN48</accession>
<sequence>MNDRSIQELCRLIRSGNLPGETAHKDMIPFRPLTSELLPKASDYRESSVAILLYKEDSLWKSVLIERPTYEGVHSGQIAFPGGKRDLTDKNLITTALREMQEEIGFHDAAIHFIGQLSPVYIPVSKFLVYPHVFITEKQYPVFTPDAREVHEIIPFNLEEIIVPDNLISTTVEAQAGIRIKNVPAFSISGKIVWGATCLIVNELKMCIETSTGY</sequence>
<reference evidence="8 9" key="1">
    <citation type="journal article" date="2019" name="Int. J. Syst. Evol. Microbiol.">
        <title>The Global Catalogue of Microorganisms (GCM) 10K type strain sequencing project: providing services to taxonomists for standard genome sequencing and annotation.</title>
        <authorList>
            <consortium name="The Broad Institute Genomics Platform"/>
            <consortium name="The Broad Institute Genome Sequencing Center for Infectious Disease"/>
            <person name="Wu L."/>
            <person name="Ma J."/>
        </authorList>
    </citation>
    <scope>NUCLEOTIDE SEQUENCE [LARGE SCALE GENOMIC DNA]</scope>
    <source>
        <strain evidence="8 9">JCM 16083</strain>
    </source>
</reference>
<comment type="cofactor">
    <cofactor evidence="2">
        <name>Mg(2+)</name>
        <dbReference type="ChEBI" id="CHEBI:18420"/>
    </cofactor>
</comment>
<dbReference type="Pfam" id="PF00293">
    <property type="entry name" value="NUDIX"/>
    <property type="match status" value="1"/>
</dbReference>